<dbReference type="AlphaFoldDB" id="A0A914S054"/>
<organism evidence="2 3">
    <name type="scientific">Parascaris equorum</name>
    <name type="common">Equine roundworm</name>
    <dbReference type="NCBI Taxonomy" id="6256"/>
    <lineage>
        <taxon>Eukaryota</taxon>
        <taxon>Metazoa</taxon>
        <taxon>Ecdysozoa</taxon>
        <taxon>Nematoda</taxon>
        <taxon>Chromadorea</taxon>
        <taxon>Rhabditida</taxon>
        <taxon>Spirurina</taxon>
        <taxon>Ascaridomorpha</taxon>
        <taxon>Ascaridoidea</taxon>
        <taxon>Ascarididae</taxon>
        <taxon>Parascaris</taxon>
    </lineage>
</organism>
<evidence type="ECO:0000313" key="3">
    <source>
        <dbReference type="WBParaSite" id="PEQ_0001051401-mRNA-1"/>
    </source>
</evidence>
<protein>
    <submittedName>
        <fullName evidence="3">Uncharacterized protein</fullName>
    </submittedName>
</protein>
<keyword evidence="1" id="KW-0175">Coiled coil</keyword>
<name>A0A914S054_PAREQ</name>
<proteinExistence type="predicted"/>
<keyword evidence="2" id="KW-1185">Reference proteome</keyword>
<feature type="coiled-coil region" evidence="1">
    <location>
        <begin position="3"/>
        <end position="37"/>
    </location>
</feature>
<sequence>MWLQKAKLEVEHLKDELEARENELTRTKSQLEQLRALAVTELGSLRKVVQSLRNEEIARLRNAVMECIAETDTQLRRLYEHAVIVLPAVERIQSTQYVDNMRAIKELLEEIFKVF</sequence>
<accession>A0A914S054</accession>
<dbReference type="WBParaSite" id="PEQ_0001051401-mRNA-1">
    <property type="protein sequence ID" value="PEQ_0001051401-mRNA-1"/>
    <property type="gene ID" value="PEQ_0001051401"/>
</dbReference>
<evidence type="ECO:0000313" key="2">
    <source>
        <dbReference type="Proteomes" id="UP000887564"/>
    </source>
</evidence>
<evidence type="ECO:0000256" key="1">
    <source>
        <dbReference type="SAM" id="Coils"/>
    </source>
</evidence>
<reference evidence="3" key="1">
    <citation type="submission" date="2022-11" db="UniProtKB">
        <authorList>
            <consortium name="WormBaseParasite"/>
        </authorList>
    </citation>
    <scope>IDENTIFICATION</scope>
</reference>
<dbReference type="Proteomes" id="UP000887564">
    <property type="component" value="Unplaced"/>
</dbReference>